<feature type="domain" description="C2H2-type" evidence="11">
    <location>
        <begin position="75"/>
        <end position="97"/>
    </location>
</feature>
<dbReference type="GO" id="GO:0005634">
    <property type="term" value="C:nucleus"/>
    <property type="evidence" value="ECO:0007669"/>
    <property type="project" value="UniProtKB-SubCell"/>
</dbReference>
<dbReference type="PANTHER" id="PTHR47257:SF1">
    <property type="entry name" value="PH-RESPONSE TRANSCRIPTION FACTOR PACC_RIM101"/>
    <property type="match status" value="1"/>
</dbReference>
<dbReference type="Gene3D" id="3.30.160.60">
    <property type="entry name" value="Classic Zinc Finger"/>
    <property type="match status" value="2"/>
</dbReference>
<proteinExistence type="inferred from homology"/>
<feature type="compositionally biased region" description="Basic and acidic residues" evidence="10">
    <location>
        <begin position="88"/>
        <end position="98"/>
    </location>
</feature>
<feature type="compositionally biased region" description="Low complexity" evidence="10">
    <location>
        <begin position="359"/>
        <end position="372"/>
    </location>
</feature>
<comment type="subcellular location">
    <subcellularLocation>
        <location evidence="1">Nucleus</location>
    </subcellularLocation>
</comment>
<dbReference type="InterPro" id="IPR013087">
    <property type="entry name" value="Znf_C2H2_type"/>
</dbReference>
<dbReference type="AlphaFoldDB" id="A0A9W8B9Y2"/>
<dbReference type="PROSITE" id="PS00028">
    <property type="entry name" value="ZINC_FINGER_C2H2_1"/>
    <property type="match status" value="1"/>
</dbReference>
<evidence type="ECO:0000256" key="5">
    <source>
        <dbReference type="ARBA" id="ARBA00022771"/>
    </source>
</evidence>
<evidence type="ECO:0000256" key="1">
    <source>
        <dbReference type="ARBA" id="ARBA00004123"/>
    </source>
</evidence>
<sequence length="424" mass="45105">MSDDDGCLSCHWEGCSATNFAEAEALYAHITNDHVGRKSSGNLCLECKWEGCTIKRTKRDHITSHIRVHVPLKPYRCTLCPKSFKRPQDLKKHEKTHMEGGGADDEASPPAIPAIPGFEYSYYPQHQHQHSGSLGTPAHTYASPADGSVGSPDDSVVFNPATGMPYARRKSPFTPLGASPMHGFLPHMGEVNYFPSGANGHQGKRGIEAIEQFQQTIKKCRTDGTNQGLDCLALAVGMQENQLASCSPSLPPSPAVAVAVDTTNHICAPSSSPPTPAKSPNVHTSPHILPLLPPVRVSRAAPRPLLPTPLSAAAAPTAVAADGRDSPPPLSASSSWSSDTYSSSSSSLASFPYSSSLSSSSSLSAPTAGSTPYSRPFSLTRSTTYARKSSALDSPQLLRAIAHPYRTPLSSSSLDRFAMDDYEI</sequence>
<keyword evidence="5 9" id="KW-0863">Zinc-finger</keyword>
<evidence type="ECO:0000313" key="12">
    <source>
        <dbReference type="EMBL" id="KAJ2000031.1"/>
    </source>
</evidence>
<dbReference type="OrthoDB" id="6155966at2759"/>
<dbReference type="InterPro" id="IPR050806">
    <property type="entry name" value="pacC/RIM101"/>
</dbReference>
<evidence type="ECO:0000256" key="10">
    <source>
        <dbReference type="SAM" id="MobiDB-lite"/>
    </source>
</evidence>
<dbReference type="PROSITE" id="PS50157">
    <property type="entry name" value="ZINC_FINGER_C2H2_2"/>
    <property type="match status" value="2"/>
</dbReference>
<keyword evidence="7" id="KW-0539">Nucleus</keyword>
<gene>
    <name evidence="12" type="ORF">H4R26_004806</name>
</gene>
<accession>A0A9W8B9Y2</accession>
<feature type="region of interest" description="Disordered" evidence="10">
    <location>
        <begin position="359"/>
        <end position="379"/>
    </location>
</feature>
<dbReference type="FunFam" id="3.30.160.60:FF:002343">
    <property type="entry name" value="Zinc finger protein 33A"/>
    <property type="match status" value="1"/>
</dbReference>
<feature type="compositionally biased region" description="Polar residues" evidence="10">
    <location>
        <begin position="125"/>
        <end position="134"/>
    </location>
</feature>
<evidence type="ECO:0000259" key="11">
    <source>
        <dbReference type="PROSITE" id="PS50157"/>
    </source>
</evidence>
<dbReference type="GO" id="GO:0045944">
    <property type="term" value="P:positive regulation of transcription by RNA polymerase II"/>
    <property type="evidence" value="ECO:0007669"/>
    <property type="project" value="TreeGrafter"/>
</dbReference>
<feature type="domain" description="C2H2-type" evidence="11">
    <location>
        <begin position="45"/>
        <end position="74"/>
    </location>
</feature>
<evidence type="ECO:0000256" key="6">
    <source>
        <dbReference type="ARBA" id="ARBA00022833"/>
    </source>
</evidence>
<reference evidence="12" key="1">
    <citation type="submission" date="2022-07" db="EMBL/GenBank/DDBJ databases">
        <title>Phylogenomic reconstructions and comparative analyses of Kickxellomycotina fungi.</title>
        <authorList>
            <person name="Reynolds N.K."/>
            <person name="Stajich J.E."/>
            <person name="Barry K."/>
            <person name="Grigoriev I.V."/>
            <person name="Crous P."/>
            <person name="Smith M.E."/>
        </authorList>
    </citation>
    <scope>NUCLEOTIDE SEQUENCE</scope>
    <source>
        <strain evidence="12">IMI 214461</strain>
    </source>
</reference>
<name>A0A9W8B9Y2_9FUNG</name>
<comment type="similarity">
    <text evidence="8">Belongs to the pacC/RIM101 family.</text>
</comment>
<comment type="caution">
    <text evidence="12">The sequence shown here is derived from an EMBL/GenBank/DDBJ whole genome shotgun (WGS) entry which is preliminary data.</text>
</comment>
<feature type="region of interest" description="Disordered" evidence="10">
    <location>
        <begin position="125"/>
        <end position="155"/>
    </location>
</feature>
<evidence type="ECO:0000256" key="9">
    <source>
        <dbReference type="PROSITE-ProRule" id="PRU00042"/>
    </source>
</evidence>
<dbReference type="Pfam" id="PF00096">
    <property type="entry name" value="zf-C2H2"/>
    <property type="match status" value="1"/>
</dbReference>
<dbReference type="EMBL" id="JANBQF010000596">
    <property type="protein sequence ID" value="KAJ2000031.1"/>
    <property type="molecule type" value="Genomic_DNA"/>
</dbReference>
<evidence type="ECO:0000313" key="13">
    <source>
        <dbReference type="Proteomes" id="UP001150907"/>
    </source>
</evidence>
<keyword evidence="3" id="KW-0479">Metal-binding</keyword>
<feature type="region of interest" description="Disordered" evidence="10">
    <location>
        <begin position="316"/>
        <end position="339"/>
    </location>
</feature>
<dbReference type="SMART" id="SM00355">
    <property type="entry name" value="ZnF_C2H2"/>
    <property type="match status" value="3"/>
</dbReference>
<keyword evidence="13" id="KW-1185">Reference proteome</keyword>
<keyword evidence="4" id="KW-0677">Repeat</keyword>
<feature type="region of interest" description="Disordered" evidence="10">
    <location>
        <begin position="88"/>
        <end position="110"/>
    </location>
</feature>
<protein>
    <recommendedName>
        <fullName evidence="11">C2H2-type domain-containing protein</fullName>
    </recommendedName>
</protein>
<evidence type="ECO:0000256" key="3">
    <source>
        <dbReference type="ARBA" id="ARBA00022723"/>
    </source>
</evidence>
<evidence type="ECO:0000256" key="2">
    <source>
        <dbReference type="ARBA" id="ARBA00022491"/>
    </source>
</evidence>
<keyword evidence="6" id="KW-0862">Zinc</keyword>
<dbReference type="InterPro" id="IPR036236">
    <property type="entry name" value="Znf_C2H2_sf"/>
</dbReference>
<dbReference type="PANTHER" id="PTHR47257">
    <property type="entry name" value="PH-RESPONSE TRANSCRIPTION FACTOR PACC/RIM101"/>
    <property type="match status" value="1"/>
</dbReference>
<evidence type="ECO:0000256" key="7">
    <source>
        <dbReference type="ARBA" id="ARBA00023242"/>
    </source>
</evidence>
<dbReference type="SUPFAM" id="SSF57667">
    <property type="entry name" value="beta-beta-alpha zinc fingers"/>
    <property type="match status" value="1"/>
</dbReference>
<evidence type="ECO:0000256" key="8">
    <source>
        <dbReference type="ARBA" id="ARBA00038089"/>
    </source>
</evidence>
<keyword evidence="2" id="KW-0678">Repressor</keyword>
<dbReference type="Proteomes" id="UP001150907">
    <property type="component" value="Unassembled WGS sequence"/>
</dbReference>
<evidence type="ECO:0000256" key="4">
    <source>
        <dbReference type="ARBA" id="ARBA00022737"/>
    </source>
</evidence>
<organism evidence="12 13">
    <name type="scientific">Coemansia thaxteri</name>
    <dbReference type="NCBI Taxonomy" id="2663907"/>
    <lineage>
        <taxon>Eukaryota</taxon>
        <taxon>Fungi</taxon>
        <taxon>Fungi incertae sedis</taxon>
        <taxon>Zoopagomycota</taxon>
        <taxon>Kickxellomycotina</taxon>
        <taxon>Kickxellomycetes</taxon>
        <taxon>Kickxellales</taxon>
        <taxon>Kickxellaceae</taxon>
        <taxon>Coemansia</taxon>
    </lineage>
</organism>
<dbReference type="GO" id="GO:0008270">
    <property type="term" value="F:zinc ion binding"/>
    <property type="evidence" value="ECO:0007669"/>
    <property type="project" value="UniProtKB-KW"/>
</dbReference>